<dbReference type="AlphaFoldDB" id="A0A1I5DUT4"/>
<feature type="transmembrane region" description="Helical" evidence="1">
    <location>
        <begin position="218"/>
        <end position="239"/>
    </location>
</feature>
<reference evidence="2 3" key="1">
    <citation type="submission" date="2016-10" db="EMBL/GenBank/DDBJ databases">
        <authorList>
            <person name="de Groot N.N."/>
        </authorList>
    </citation>
    <scope>NUCLEOTIDE SEQUENCE [LARGE SCALE GENOMIC DNA]</scope>
    <source>
        <strain evidence="2 3">CGMCC 4.1877</strain>
    </source>
</reference>
<name>A0A1I5DUT4_PSUAM</name>
<accession>A0A1I5DUT4</accession>
<sequence>MRIRDAVAWHRPLMTVGLACAVLVPVGAVGMLVDPRTLLGAPLWMKPTKFAVSIAIFCISWAWLYDQVRARRGRIRGVYAAGVLAAITLAIEIAVITVQAGRSTTSHFNLSTALDGALWTTMGVSIVAAWLGTLWLSGALFGVRGLDPARALAIRAGAVLALVGMALAFLMTTATPAQRADFQGIAGAHTVGLPDGGPGLPLVGWSTVAGDLRVPHFIGMHALQLPLLLIGLELAASRLAPLADPRVRRDLVATAAAGYTGLLALVTWQALRGQPLFSPDPWTAAATGVLVLGVAGGVVLSLRRAPALTPGR</sequence>
<feature type="transmembrane region" description="Helical" evidence="1">
    <location>
        <begin position="77"/>
        <end position="98"/>
    </location>
</feature>
<gene>
    <name evidence="2" type="ORF">SAMN05216207_102794</name>
</gene>
<dbReference type="STRING" id="260086.SAMN05216207_102794"/>
<protein>
    <submittedName>
        <fullName evidence="2">Uncharacterized protein</fullName>
    </submittedName>
</protein>
<keyword evidence="1" id="KW-0812">Transmembrane</keyword>
<feature type="transmembrane region" description="Helical" evidence="1">
    <location>
        <begin position="282"/>
        <end position="302"/>
    </location>
</feature>
<evidence type="ECO:0000313" key="2">
    <source>
        <dbReference type="EMBL" id="SFO02999.1"/>
    </source>
</evidence>
<evidence type="ECO:0000313" key="3">
    <source>
        <dbReference type="Proteomes" id="UP000199614"/>
    </source>
</evidence>
<feature type="transmembrane region" description="Helical" evidence="1">
    <location>
        <begin position="152"/>
        <end position="171"/>
    </location>
</feature>
<feature type="transmembrane region" description="Helical" evidence="1">
    <location>
        <begin position="12"/>
        <end position="33"/>
    </location>
</feature>
<feature type="transmembrane region" description="Helical" evidence="1">
    <location>
        <begin position="48"/>
        <end position="65"/>
    </location>
</feature>
<dbReference type="RefSeq" id="WP_093349242.1">
    <property type="nucleotide sequence ID" value="NZ_FOUY01000027.1"/>
</dbReference>
<feature type="transmembrane region" description="Helical" evidence="1">
    <location>
        <begin position="118"/>
        <end position="140"/>
    </location>
</feature>
<dbReference type="EMBL" id="FOUY01000027">
    <property type="protein sequence ID" value="SFO02999.1"/>
    <property type="molecule type" value="Genomic_DNA"/>
</dbReference>
<evidence type="ECO:0000256" key="1">
    <source>
        <dbReference type="SAM" id="Phobius"/>
    </source>
</evidence>
<organism evidence="2 3">
    <name type="scientific">Pseudonocardia ammonioxydans</name>
    <dbReference type="NCBI Taxonomy" id="260086"/>
    <lineage>
        <taxon>Bacteria</taxon>
        <taxon>Bacillati</taxon>
        <taxon>Actinomycetota</taxon>
        <taxon>Actinomycetes</taxon>
        <taxon>Pseudonocardiales</taxon>
        <taxon>Pseudonocardiaceae</taxon>
        <taxon>Pseudonocardia</taxon>
    </lineage>
</organism>
<feature type="transmembrane region" description="Helical" evidence="1">
    <location>
        <begin position="251"/>
        <end position="270"/>
    </location>
</feature>
<dbReference type="Proteomes" id="UP000199614">
    <property type="component" value="Unassembled WGS sequence"/>
</dbReference>
<dbReference type="OrthoDB" id="343560at2"/>
<keyword evidence="1" id="KW-0472">Membrane</keyword>
<proteinExistence type="predicted"/>
<keyword evidence="3" id="KW-1185">Reference proteome</keyword>
<keyword evidence="1" id="KW-1133">Transmembrane helix</keyword>